<dbReference type="KEGG" id="mpsc:MPSYJ_27950"/>
<dbReference type="Gene3D" id="3.30.310.70">
    <property type="entry name" value="TT1751-like domain"/>
    <property type="match status" value="1"/>
</dbReference>
<gene>
    <name evidence="1" type="ORF">MPSYJ_27950</name>
</gene>
<dbReference type="AlphaFoldDB" id="A0A7I7MAU6"/>
<protein>
    <submittedName>
        <fullName evidence="1">Uncharacterized protein</fullName>
    </submittedName>
</protein>
<keyword evidence="2" id="KW-1185">Reference proteome</keyword>
<evidence type="ECO:0000313" key="2">
    <source>
        <dbReference type="Proteomes" id="UP000466514"/>
    </source>
</evidence>
<sequence>MTLAMSAGLRASFEDAAEMTRKALFENGFGVLTEIDVMATLKAELDAAIDGLSRASSAQ</sequence>
<name>A0A7I7MAU6_9MYCO</name>
<dbReference type="SUPFAM" id="SSF103247">
    <property type="entry name" value="TT1751-like"/>
    <property type="match status" value="1"/>
</dbReference>
<organism evidence="1 2">
    <name type="scientific">Mycolicibacterium psychrotolerans</name>
    <dbReference type="NCBI Taxonomy" id="216929"/>
    <lineage>
        <taxon>Bacteria</taxon>
        <taxon>Bacillati</taxon>
        <taxon>Actinomycetota</taxon>
        <taxon>Actinomycetes</taxon>
        <taxon>Mycobacteriales</taxon>
        <taxon>Mycobacteriaceae</taxon>
        <taxon>Mycolicibacterium</taxon>
    </lineage>
</organism>
<proteinExistence type="predicted"/>
<dbReference type="Proteomes" id="UP000466514">
    <property type="component" value="Chromosome"/>
</dbReference>
<dbReference type="EMBL" id="AP022574">
    <property type="protein sequence ID" value="BBX69334.1"/>
    <property type="molecule type" value="Genomic_DNA"/>
</dbReference>
<reference evidence="1 2" key="1">
    <citation type="journal article" date="2019" name="Emerg. Microbes Infect.">
        <title>Comprehensive subspecies identification of 175 nontuberculous mycobacteria species based on 7547 genomic profiles.</title>
        <authorList>
            <person name="Matsumoto Y."/>
            <person name="Kinjo T."/>
            <person name="Motooka D."/>
            <person name="Nabeya D."/>
            <person name="Jung N."/>
            <person name="Uechi K."/>
            <person name="Horii T."/>
            <person name="Iida T."/>
            <person name="Fujita J."/>
            <person name="Nakamura S."/>
        </authorList>
    </citation>
    <scope>NUCLEOTIDE SEQUENCE [LARGE SCALE GENOMIC DNA]</scope>
    <source>
        <strain evidence="1 2">JCM 13323</strain>
    </source>
</reference>
<accession>A0A7I7MAU6</accession>
<evidence type="ECO:0000313" key="1">
    <source>
        <dbReference type="EMBL" id="BBX69334.1"/>
    </source>
</evidence>
<dbReference type="InterPro" id="IPR035923">
    <property type="entry name" value="TT1751-like_sf"/>
</dbReference>